<organism evidence="1 2">
    <name type="scientific">Vararia minispora EC-137</name>
    <dbReference type="NCBI Taxonomy" id="1314806"/>
    <lineage>
        <taxon>Eukaryota</taxon>
        <taxon>Fungi</taxon>
        <taxon>Dikarya</taxon>
        <taxon>Basidiomycota</taxon>
        <taxon>Agaricomycotina</taxon>
        <taxon>Agaricomycetes</taxon>
        <taxon>Russulales</taxon>
        <taxon>Lachnocladiaceae</taxon>
        <taxon>Vararia</taxon>
    </lineage>
</organism>
<name>A0ACB8Q9R2_9AGAM</name>
<sequence length="889" mass="94544">MSESEYRVATSVSLPPLSMDVPFIASGALSSAHYALIRAVESASSPQQADEHLRAEVAALRARLARPGLSTQKKCREALVVLFYCATAAASLRAADVAFALPHAVALAEAGASITEQRVGYMFCTAVMPPDHEMRLMLVNTLRKDLYAHSVARIALALDFLVQSPDADTVPAVQARLHDLLSHPSAVVRRKTLYAVRGLATVEPSLLRWLAHDIAKRVRDADPSVAGAAIATCSVLQKHGLLDGSARAEVRRAFAHFAKSAAESPAARLVLMKILGFYAALPEVPQEVVSSALGLLGRTTRAMDALRLSLYSLLRHVPSELLITTPPYALLAPIRPYVVSFSPNDQHFFLSCLGCVDPSLWAGGQGHPAVLDSIEVERIMQGLSSPDDAIRAKTIRILARVEPSLLKTYAAQLLANPHAGALPLLLELAEASAAEDAGAYAQAVHTACAGPGMHEQAIERVLSFLRDQSDGYASDVVTALLTPLVDTDASTDVRAAGEGEGSRDDGQGVEKASPTMLVIATALACEYAGRVPVAPVDVLSWLARELHRSSPSVQDAMLLVMIRLAAECESVSARVKDSVAKLKEGAGRHVQRRCTQFLDLIVLSDTLREIVSGARSRSLPDFLASLEAHQAHLPLPRTAAADASPTRSHAVLSAAKLRYDPYAAPVPAQRQRQRGRHAAAGLARTNSGASADGGRSEGALSARSDSVLSRRSDDLARTVSPGELALAAGSPELRAVALGPSLRPGSAPRQPSVDLLASRVDLIALDSPFLSDPPGLADTSAPALPDTDIRALWDALAAHSTRGWTEMRAEDALRKLRELPCALSVRQVGEAPFEGEVKVLLRDLPDAPGERALVRLRDDADVDDGGCLWRVRSDGEALVRAVRRGLADG</sequence>
<reference evidence="1" key="2">
    <citation type="journal article" date="2022" name="New Phytol.">
        <title>Evolutionary transition to the ectomycorrhizal habit in the genomes of a hyperdiverse lineage of mushroom-forming fungi.</title>
        <authorList>
            <person name="Looney B."/>
            <person name="Miyauchi S."/>
            <person name="Morin E."/>
            <person name="Drula E."/>
            <person name="Courty P.E."/>
            <person name="Kohler A."/>
            <person name="Kuo A."/>
            <person name="LaButti K."/>
            <person name="Pangilinan J."/>
            <person name="Lipzen A."/>
            <person name="Riley R."/>
            <person name="Andreopoulos W."/>
            <person name="He G."/>
            <person name="Johnson J."/>
            <person name="Nolan M."/>
            <person name="Tritt A."/>
            <person name="Barry K.W."/>
            <person name="Grigoriev I.V."/>
            <person name="Nagy L.G."/>
            <person name="Hibbett D."/>
            <person name="Henrissat B."/>
            <person name="Matheny P.B."/>
            <person name="Labbe J."/>
            <person name="Martin F.M."/>
        </authorList>
    </citation>
    <scope>NUCLEOTIDE SEQUENCE</scope>
    <source>
        <strain evidence="1">EC-137</strain>
    </source>
</reference>
<proteinExistence type="predicted"/>
<accession>A0ACB8Q9R2</accession>
<protein>
    <submittedName>
        <fullName evidence="1">Armadillo-type protein</fullName>
    </submittedName>
</protein>
<dbReference type="Proteomes" id="UP000814128">
    <property type="component" value="Unassembled WGS sequence"/>
</dbReference>
<evidence type="ECO:0000313" key="2">
    <source>
        <dbReference type="Proteomes" id="UP000814128"/>
    </source>
</evidence>
<keyword evidence="2" id="KW-1185">Reference proteome</keyword>
<evidence type="ECO:0000313" key="1">
    <source>
        <dbReference type="EMBL" id="KAI0028372.1"/>
    </source>
</evidence>
<dbReference type="EMBL" id="MU273759">
    <property type="protein sequence ID" value="KAI0028372.1"/>
    <property type="molecule type" value="Genomic_DNA"/>
</dbReference>
<reference evidence="1" key="1">
    <citation type="submission" date="2021-02" db="EMBL/GenBank/DDBJ databases">
        <authorList>
            <consortium name="DOE Joint Genome Institute"/>
            <person name="Ahrendt S."/>
            <person name="Looney B.P."/>
            <person name="Miyauchi S."/>
            <person name="Morin E."/>
            <person name="Drula E."/>
            <person name="Courty P.E."/>
            <person name="Chicoki N."/>
            <person name="Fauchery L."/>
            <person name="Kohler A."/>
            <person name="Kuo A."/>
            <person name="Labutti K."/>
            <person name="Pangilinan J."/>
            <person name="Lipzen A."/>
            <person name="Riley R."/>
            <person name="Andreopoulos W."/>
            <person name="He G."/>
            <person name="Johnson J."/>
            <person name="Barry K.W."/>
            <person name="Grigoriev I.V."/>
            <person name="Nagy L."/>
            <person name="Hibbett D."/>
            <person name="Henrissat B."/>
            <person name="Matheny P.B."/>
            <person name="Labbe J."/>
            <person name="Martin F."/>
        </authorList>
    </citation>
    <scope>NUCLEOTIDE SEQUENCE</scope>
    <source>
        <strain evidence="1">EC-137</strain>
    </source>
</reference>
<comment type="caution">
    <text evidence="1">The sequence shown here is derived from an EMBL/GenBank/DDBJ whole genome shotgun (WGS) entry which is preliminary data.</text>
</comment>
<gene>
    <name evidence="1" type="ORF">K488DRAFT_89797</name>
</gene>